<evidence type="ECO:0000256" key="5">
    <source>
        <dbReference type="ARBA" id="ARBA00022989"/>
    </source>
</evidence>
<dbReference type="Proteomes" id="UP000185207">
    <property type="component" value="Unassembled WGS sequence"/>
</dbReference>
<protein>
    <submittedName>
        <fullName evidence="9">Membrane associated serine protease, rhomboid family</fullName>
    </submittedName>
</protein>
<dbReference type="PANTHER" id="PTHR43731:SF14">
    <property type="entry name" value="PRESENILIN-ASSOCIATED RHOMBOID-LIKE PROTEIN, MITOCHONDRIAL"/>
    <property type="match status" value="1"/>
</dbReference>
<feature type="transmembrane region" description="Helical" evidence="7">
    <location>
        <begin position="78"/>
        <end position="100"/>
    </location>
</feature>
<comment type="subcellular location">
    <subcellularLocation>
        <location evidence="1">Membrane</location>
        <topology evidence="1">Multi-pass membrane protein</topology>
    </subcellularLocation>
</comment>
<name>A0A1N6E6M1_9FLAO</name>
<keyword evidence="4" id="KW-0378">Hydrolase</keyword>
<keyword evidence="9" id="KW-0645">Protease</keyword>
<feature type="transmembrane region" description="Helical" evidence="7">
    <location>
        <begin position="372"/>
        <end position="390"/>
    </location>
</feature>
<evidence type="ECO:0000256" key="2">
    <source>
        <dbReference type="ARBA" id="ARBA00009045"/>
    </source>
</evidence>
<dbReference type="InterPro" id="IPR022764">
    <property type="entry name" value="Peptidase_S54_rhomboid_dom"/>
</dbReference>
<feature type="transmembrane region" description="Helical" evidence="7">
    <location>
        <begin position="471"/>
        <end position="490"/>
    </location>
</feature>
<dbReference type="OrthoDB" id="9778341at2"/>
<dbReference type="GO" id="GO:0016020">
    <property type="term" value="C:membrane"/>
    <property type="evidence" value="ECO:0007669"/>
    <property type="project" value="UniProtKB-SubCell"/>
</dbReference>
<feature type="transmembrane region" description="Helical" evidence="7">
    <location>
        <begin position="44"/>
        <end position="62"/>
    </location>
</feature>
<dbReference type="SUPFAM" id="SSF144091">
    <property type="entry name" value="Rhomboid-like"/>
    <property type="match status" value="1"/>
</dbReference>
<evidence type="ECO:0000313" key="10">
    <source>
        <dbReference type="Proteomes" id="UP000185207"/>
    </source>
</evidence>
<dbReference type="AlphaFoldDB" id="A0A1N6E6M1"/>
<keyword evidence="5 7" id="KW-1133">Transmembrane helix</keyword>
<organism evidence="9 10">
    <name type="scientific">Epilithonimonas zeae</name>
    <dbReference type="NCBI Taxonomy" id="1416779"/>
    <lineage>
        <taxon>Bacteria</taxon>
        <taxon>Pseudomonadati</taxon>
        <taxon>Bacteroidota</taxon>
        <taxon>Flavobacteriia</taxon>
        <taxon>Flavobacteriales</taxon>
        <taxon>Weeksellaceae</taxon>
        <taxon>Chryseobacterium group</taxon>
        <taxon>Epilithonimonas</taxon>
    </lineage>
</organism>
<dbReference type="Pfam" id="PF01694">
    <property type="entry name" value="Rhomboid"/>
    <property type="match status" value="1"/>
</dbReference>
<evidence type="ECO:0000256" key="1">
    <source>
        <dbReference type="ARBA" id="ARBA00004141"/>
    </source>
</evidence>
<dbReference type="PANTHER" id="PTHR43731">
    <property type="entry name" value="RHOMBOID PROTEASE"/>
    <property type="match status" value="1"/>
</dbReference>
<dbReference type="Gene3D" id="1.20.1540.10">
    <property type="entry name" value="Rhomboid-like"/>
    <property type="match status" value="1"/>
</dbReference>
<dbReference type="InterPro" id="IPR035952">
    <property type="entry name" value="Rhomboid-like_sf"/>
</dbReference>
<keyword evidence="3 7" id="KW-0812">Transmembrane</keyword>
<dbReference type="STRING" id="1416779.SAMN05444409_0328"/>
<dbReference type="GO" id="GO:0006508">
    <property type="term" value="P:proteolysis"/>
    <property type="evidence" value="ECO:0007669"/>
    <property type="project" value="UniProtKB-KW"/>
</dbReference>
<proteinExistence type="inferred from homology"/>
<evidence type="ECO:0000259" key="8">
    <source>
        <dbReference type="Pfam" id="PF01694"/>
    </source>
</evidence>
<feature type="transmembrane region" description="Helical" evidence="7">
    <location>
        <begin position="420"/>
        <end position="439"/>
    </location>
</feature>
<feature type="transmembrane region" description="Helical" evidence="7">
    <location>
        <begin position="12"/>
        <end position="32"/>
    </location>
</feature>
<reference evidence="10" key="1">
    <citation type="submission" date="2016-11" db="EMBL/GenBank/DDBJ databases">
        <authorList>
            <person name="Varghese N."/>
            <person name="Submissions S."/>
        </authorList>
    </citation>
    <scope>NUCLEOTIDE SEQUENCE [LARGE SCALE GENOMIC DNA]</scope>
    <source>
        <strain evidence="10">DSM 27623</strain>
    </source>
</reference>
<dbReference type="InterPro" id="IPR050925">
    <property type="entry name" value="Rhomboid_protease_S54"/>
</dbReference>
<feature type="transmembrane region" description="Helical" evidence="7">
    <location>
        <begin position="397"/>
        <end position="414"/>
    </location>
</feature>
<gene>
    <name evidence="9" type="ORF">SAMN05444409_0328</name>
</gene>
<feature type="transmembrane region" description="Helical" evidence="7">
    <location>
        <begin position="260"/>
        <end position="281"/>
    </location>
</feature>
<evidence type="ECO:0000256" key="7">
    <source>
        <dbReference type="SAM" id="Phobius"/>
    </source>
</evidence>
<feature type="transmembrane region" description="Helical" evidence="7">
    <location>
        <begin position="309"/>
        <end position="330"/>
    </location>
</feature>
<keyword evidence="6 7" id="KW-0472">Membrane</keyword>
<evidence type="ECO:0000256" key="3">
    <source>
        <dbReference type="ARBA" id="ARBA00022692"/>
    </source>
</evidence>
<sequence length="492" mass="56994">MKDYFKKVKSILPVLLLAIFVSTISCLLIRYILEYKLEIDIKLISWEFFIPFVISVVSVILIRKKFIVLQFKDNTKDNFFYIFLCWILIFGLLVNSQMFFTKYLYKSVTINNVSEIKFEHDISNYNIQKVYINERYARGDFETKVVGKNGDKLNMKIFFIAPMFKDSLTLQNYKVWYSETKDTTISYSLSNQKKEIAFKKFYNNTVKYFKNKDLSNLHSFEKVFESDEKEKFDKLIGNQDKSALILKPILKNSNNGTSVFFWYFKILGIGLLIILFSLIFISYKEVEYKKKNDEFLSIVNFLIPRKENYFLPIIINLNIAYYVLLALFGIDIFSPRTEDLVRFGAINSVKIANGEIWRFVTAMFMHGGLQHIVYNMIILAFAGLFAKEIFGEKKLAMIYFISGLLSFLVTLLFHNGYIGVGASGAIFGIIGSLFGAGLVDGYKENKTVIFITFGYLLINVLFGFITNSDNVAHVSGFLIGALISWIFILFKR</sequence>
<accession>A0A1N6E6M1</accession>
<evidence type="ECO:0000256" key="4">
    <source>
        <dbReference type="ARBA" id="ARBA00022801"/>
    </source>
</evidence>
<keyword evidence="10" id="KW-1185">Reference proteome</keyword>
<dbReference type="RefSeq" id="WP_074233181.1">
    <property type="nucleotide sequence ID" value="NZ_FSRK01000001.1"/>
</dbReference>
<dbReference type="EMBL" id="FSRK01000001">
    <property type="protein sequence ID" value="SIN78587.1"/>
    <property type="molecule type" value="Genomic_DNA"/>
</dbReference>
<dbReference type="PROSITE" id="PS51257">
    <property type="entry name" value="PROKAR_LIPOPROTEIN"/>
    <property type="match status" value="1"/>
</dbReference>
<evidence type="ECO:0000256" key="6">
    <source>
        <dbReference type="ARBA" id="ARBA00023136"/>
    </source>
</evidence>
<feature type="domain" description="Peptidase S54 rhomboid" evidence="8">
    <location>
        <begin position="354"/>
        <end position="488"/>
    </location>
</feature>
<dbReference type="GO" id="GO:0004252">
    <property type="term" value="F:serine-type endopeptidase activity"/>
    <property type="evidence" value="ECO:0007669"/>
    <property type="project" value="InterPro"/>
</dbReference>
<evidence type="ECO:0000313" key="9">
    <source>
        <dbReference type="EMBL" id="SIN78587.1"/>
    </source>
</evidence>
<feature type="transmembrane region" description="Helical" evidence="7">
    <location>
        <begin position="448"/>
        <end position="465"/>
    </location>
</feature>
<comment type="similarity">
    <text evidence="2">Belongs to the peptidase S54 family.</text>
</comment>